<comment type="subcellular location">
    <subcellularLocation>
        <location evidence="1">Membrane</location>
        <topology evidence="1">Lipid-anchor</topology>
    </subcellularLocation>
</comment>
<proteinExistence type="predicted"/>
<feature type="compositionally biased region" description="Polar residues" evidence="6">
    <location>
        <begin position="266"/>
        <end position="278"/>
    </location>
</feature>
<dbReference type="PROSITE" id="PS51893">
    <property type="entry name" value="AKAP_CAM_BD"/>
    <property type="match status" value="3"/>
</dbReference>
<feature type="region of interest" description="Disordered" evidence="6">
    <location>
        <begin position="1505"/>
        <end position="1542"/>
    </location>
</feature>
<dbReference type="InParanoid" id="A0A6I8MXV2"/>
<feature type="region of interest" description="Disordered" evidence="6">
    <location>
        <begin position="71"/>
        <end position="156"/>
    </location>
</feature>
<dbReference type="CTD" id="9590"/>
<feature type="region of interest" description="Disordered" evidence="6">
    <location>
        <begin position="1426"/>
        <end position="1477"/>
    </location>
</feature>
<dbReference type="GO" id="GO:0051018">
    <property type="term" value="F:protein kinase A binding"/>
    <property type="evidence" value="ECO:0007669"/>
    <property type="project" value="InterPro"/>
</dbReference>
<feature type="region of interest" description="Disordered" evidence="6">
    <location>
        <begin position="1554"/>
        <end position="1745"/>
    </location>
</feature>
<accession>A0A6I8MXV2</accession>
<dbReference type="GO" id="GO:0010739">
    <property type="term" value="P:positive regulation of protein kinase A signaling"/>
    <property type="evidence" value="ECO:0007669"/>
    <property type="project" value="InterPro"/>
</dbReference>
<feature type="compositionally biased region" description="Basic and acidic residues" evidence="6">
    <location>
        <begin position="1770"/>
        <end position="1792"/>
    </location>
</feature>
<feature type="domain" description="A kinase-anchoring proteins AKAP-5 and AKAP-12 calmodulin (CaM)-binding" evidence="7">
    <location>
        <begin position="791"/>
        <end position="811"/>
    </location>
</feature>
<feature type="compositionally biased region" description="Polar residues" evidence="6">
    <location>
        <begin position="80"/>
        <end position="95"/>
    </location>
</feature>
<dbReference type="GeneID" id="100074102"/>
<feature type="compositionally biased region" description="Polar residues" evidence="6">
    <location>
        <begin position="1440"/>
        <end position="1467"/>
    </location>
</feature>
<feature type="compositionally biased region" description="Acidic residues" evidence="6">
    <location>
        <begin position="819"/>
        <end position="833"/>
    </location>
</feature>
<feature type="region of interest" description="Disordered" evidence="6">
    <location>
        <begin position="1"/>
        <end position="58"/>
    </location>
</feature>
<feature type="compositionally biased region" description="Basic and acidic residues" evidence="6">
    <location>
        <begin position="704"/>
        <end position="716"/>
    </location>
</feature>
<feature type="compositionally biased region" description="Basic and acidic residues" evidence="6">
    <location>
        <begin position="1726"/>
        <end position="1745"/>
    </location>
</feature>
<evidence type="ECO:0000256" key="6">
    <source>
        <dbReference type="SAM" id="MobiDB-lite"/>
    </source>
</evidence>
<feature type="compositionally biased region" description="Basic and acidic residues" evidence="6">
    <location>
        <begin position="1672"/>
        <end position="1702"/>
    </location>
</feature>
<feature type="region of interest" description="Disordered" evidence="6">
    <location>
        <begin position="1770"/>
        <end position="1806"/>
    </location>
</feature>
<feature type="region of interest" description="Disordered" evidence="6">
    <location>
        <begin position="175"/>
        <end position="387"/>
    </location>
</feature>
<dbReference type="Ensembl" id="ENSOANT00000048980.1">
    <property type="protein sequence ID" value="ENSOANP00000033553.1"/>
    <property type="gene ID" value="ENSOANG00000039295.1"/>
</dbReference>
<keyword evidence="2" id="KW-0597">Phosphoprotein</keyword>
<dbReference type="OrthoDB" id="8931760at2759"/>
<feature type="compositionally biased region" description="Acidic residues" evidence="6">
    <location>
        <begin position="117"/>
        <end position="128"/>
    </location>
</feature>
<feature type="compositionally biased region" description="Basic and acidic residues" evidence="6">
    <location>
        <begin position="617"/>
        <end position="631"/>
    </location>
</feature>
<feature type="compositionally biased region" description="Low complexity" evidence="6">
    <location>
        <begin position="1"/>
        <end position="10"/>
    </location>
</feature>
<keyword evidence="3" id="KW-0112">Calmodulin-binding</keyword>
<dbReference type="OMA" id="HEEYPIV"/>
<feature type="region of interest" description="Disordered" evidence="6">
    <location>
        <begin position="1309"/>
        <end position="1349"/>
    </location>
</feature>
<dbReference type="GO" id="GO:0005516">
    <property type="term" value="F:calmodulin binding"/>
    <property type="evidence" value="ECO:0007669"/>
    <property type="project" value="UniProtKB-KW"/>
</dbReference>
<feature type="domain" description="A kinase-anchoring proteins AKAP-5 and AKAP-12 calmodulin (CaM)-binding" evidence="7">
    <location>
        <begin position="748"/>
        <end position="768"/>
    </location>
</feature>
<feature type="compositionally biased region" description="Basic and acidic residues" evidence="6">
    <location>
        <begin position="782"/>
        <end position="793"/>
    </location>
</feature>
<feature type="compositionally biased region" description="Basic and acidic residues" evidence="6">
    <location>
        <begin position="300"/>
        <end position="362"/>
    </location>
</feature>
<dbReference type="PANTHER" id="PTHR23209">
    <property type="entry name" value="A-KINASE ANCHOR PROTEIN 12"/>
    <property type="match status" value="1"/>
</dbReference>
<feature type="compositionally biased region" description="Basic and acidic residues" evidence="6">
    <location>
        <begin position="248"/>
        <end position="264"/>
    </location>
</feature>
<feature type="compositionally biased region" description="Polar residues" evidence="6">
    <location>
        <begin position="1533"/>
        <end position="1542"/>
    </location>
</feature>
<dbReference type="GO" id="GO:0007165">
    <property type="term" value="P:signal transduction"/>
    <property type="evidence" value="ECO:0000318"/>
    <property type="project" value="GO_Central"/>
</dbReference>
<name>A0A6I8MXV2_ORNAN</name>
<reference evidence="8 9" key="1">
    <citation type="journal article" date="2008" name="Nature">
        <title>Genome analysis of the platypus reveals unique signatures of evolution.</title>
        <authorList>
            <person name="Warren W.C."/>
            <person name="Hillier L.W."/>
            <person name="Marshall Graves J.A."/>
            <person name="Birney E."/>
            <person name="Ponting C.P."/>
            <person name="Grutzner F."/>
            <person name="Belov K."/>
            <person name="Miller W."/>
            <person name="Clarke L."/>
            <person name="Chinwalla A.T."/>
            <person name="Yang S.P."/>
            <person name="Heger A."/>
            <person name="Locke D.P."/>
            <person name="Miethke P."/>
            <person name="Waters P.D."/>
            <person name="Veyrunes F."/>
            <person name="Fulton L."/>
            <person name="Fulton B."/>
            <person name="Graves T."/>
            <person name="Wallis J."/>
            <person name="Puente X.S."/>
            <person name="Lopez-Otin C."/>
            <person name="Ordonez G.R."/>
            <person name="Eichler E.E."/>
            <person name="Chen L."/>
            <person name="Cheng Z."/>
            <person name="Deakin J.E."/>
            <person name="Alsop A."/>
            <person name="Thompson K."/>
            <person name="Kirby P."/>
            <person name="Papenfuss A.T."/>
            <person name="Wakefield M.J."/>
            <person name="Olender T."/>
            <person name="Lancet D."/>
            <person name="Huttley G.A."/>
            <person name="Smit A.F."/>
            <person name="Pask A."/>
            <person name="Temple-Smith P."/>
            <person name="Batzer M.A."/>
            <person name="Walker J.A."/>
            <person name="Konkel M.K."/>
            <person name="Harris R.S."/>
            <person name="Whittington C.M."/>
            <person name="Wong E.S."/>
            <person name="Gemmell N.J."/>
            <person name="Buschiazzo E."/>
            <person name="Vargas Jentzsch I.M."/>
            <person name="Merkel A."/>
            <person name="Schmitz J."/>
            <person name="Zemann A."/>
            <person name="Churakov G."/>
            <person name="Kriegs J.O."/>
            <person name="Brosius J."/>
            <person name="Murchison E.P."/>
            <person name="Sachidanandam R."/>
            <person name="Smith C."/>
            <person name="Hannon G.J."/>
            <person name="Tsend-Ayush E."/>
            <person name="McMillan D."/>
            <person name="Attenborough R."/>
            <person name="Rens W."/>
            <person name="Ferguson-Smith M."/>
            <person name="Lefevre C.M."/>
            <person name="Sharp J.A."/>
            <person name="Nicholas K.R."/>
            <person name="Ray D.A."/>
            <person name="Kube M."/>
            <person name="Reinhardt R."/>
            <person name="Pringle T.H."/>
            <person name="Taylor J."/>
            <person name="Jones R.C."/>
            <person name="Nixon B."/>
            <person name="Dacheux J.L."/>
            <person name="Niwa H."/>
            <person name="Sekita Y."/>
            <person name="Huang X."/>
            <person name="Stark A."/>
            <person name="Kheradpour P."/>
            <person name="Kellis M."/>
            <person name="Flicek P."/>
            <person name="Chen Y."/>
            <person name="Webber C."/>
            <person name="Hardison R."/>
            <person name="Nelson J."/>
            <person name="Hallsworth-Pepin K."/>
            <person name="Delehaunty K."/>
            <person name="Markovic C."/>
            <person name="Minx P."/>
            <person name="Feng Y."/>
            <person name="Kremitzki C."/>
            <person name="Mitreva M."/>
            <person name="Glasscock J."/>
            <person name="Wylie T."/>
            <person name="Wohldmann P."/>
            <person name="Thiru P."/>
            <person name="Nhan M.N."/>
            <person name="Pohl C.S."/>
            <person name="Smith S.M."/>
            <person name="Hou S."/>
            <person name="Nefedov M."/>
            <person name="de Jong P.J."/>
            <person name="Renfree M.B."/>
            <person name="Mardis E.R."/>
            <person name="Wilson R.K."/>
        </authorList>
    </citation>
    <scope>NUCLEOTIDE SEQUENCE [LARGE SCALE GENOMIC DNA]</scope>
    <source>
        <strain evidence="8 9">Glennie</strain>
    </source>
</reference>
<feature type="compositionally biased region" description="Basic and acidic residues" evidence="6">
    <location>
        <begin position="1324"/>
        <end position="1348"/>
    </location>
</feature>
<feature type="compositionally biased region" description="Basic and acidic residues" evidence="6">
    <location>
        <begin position="647"/>
        <end position="666"/>
    </location>
</feature>
<feature type="region of interest" description="Disordered" evidence="6">
    <location>
        <begin position="1128"/>
        <end position="1213"/>
    </location>
</feature>
<evidence type="ECO:0000313" key="9">
    <source>
        <dbReference type="Proteomes" id="UP000002279"/>
    </source>
</evidence>
<feature type="compositionally biased region" description="Basic and acidic residues" evidence="6">
    <location>
        <begin position="187"/>
        <end position="215"/>
    </location>
</feature>
<feature type="compositionally biased region" description="Polar residues" evidence="6">
    <location>
        <begin position="858"/>
        <end position="867"/>
    </location>
</feature>
<feature type="domain" description="A kinase-anchoring proteins AKAP-5 and AKAP-12 calmodulin (CaM)-binding" evidence="7">
    <location>
        <begin position="599"/>
        <end position="619"/>
    </location>
</feature>
<feature type="compositionally biased region" description="Polar residues" evidence="6">
    <location>
        <begin position="1576"/>
        <end position="1589"/>
    </location>
</feature>
<feature type="region of interest" description="Disordered" evidence="6">
    <location>
        <begin position="1232"/>
        <end position="1281"/>
    </location>
</feature>
<dbReference type="Bgee" id="ENSOANG00000039295">
    <property type="expression patterns" value="Expressed in fibroblast and 7 other cell types or tissues"/>
</dbReference>
<dbReference type="GO" id="GO:0090036">
    <property type="term" value="P:regulation of protein kinase C signaling"/>
    <property type="evidence" value="ECO:0007669"/>
    <property type="project" value="InterPro"/>
</dbReference>
<keyword evidence="4" id="KW-0472">Membrane</keyword>
<feature type="compositionally biased region" description="Basic and acidic residues" evidence="6">
    <location>
        <begin position="1128"/>
        <end position="1166"/>
    </location>
</feature>
<dbReference type="InterPro" id="IPR001573">
    <property type="entry name" value="AKAP_WSK"/>
</dbReference>
<feature type="compositionally biased region" description="Polar residues" evidence="6">
    <location>
        <begin position="1641"/>
        <end position="1654"/>
    </location>
</feature>
<dbReference type="GO" id="GO:0016020">
    <property type="term" value="C:membrane"/>
    <property type="evidence" value="ECO:0007669"/>
    <property type="project" value="UniProtKB-SubCell"/>
</dbReference>
<evidence type="ECO:0000259" key="7">
    <source>
        <dbReference type="PROSITE" id="PS51893"/>
    </source>
</evidence>
<keyword evidence="9" id="KW-1185">Reference proteome</keyword>
<keyword evidence="5" id="KW-0449">Lipoprotein</keyword>
<dbReference type="GeneTree" id="ENSGT00730000111244"/>
<feature type="region of interest" description="Disordered" evidence="6">
    <location>
        <begin position="1011"/>
        <end position="1035"/>
    </location>
</feature>
<feature type="region of interest" description="Disordered" evidence="6">
    <location>
        <begin position="433"/>
        <end position="836"/>
    </location>
</feature>
<evidence type="ECO:0000313" key="8">
    <source>
        <dbReference type="Ensembl" id="ENSOANP00000033553.1"/>
    </source>
</evidence>
<reference evidence="8" key="3">
    <citation type="submission" date="2025-09" db="UniProtKB">
        <authorList>
            <consortium name="Ensembl"/>
        </authorList>
    </citation>
    <scope>IDENTIFICATION</scope>
    <source>
        <strain evidence="8">Glennie</strain>
    </source>
</reference>
<organism evidence="8 9">
    <name type="scientific">Ornithorhynchus anatinus</name>
    <name type="common">Duckbill platypus</name>
    <dbReference type="NCBI Taxonomy" id="9258"/>
    <lineage>
        <taxon>Eukaryota</taxon>
        <taxon>Metazoa</taxon>
        <taxon>Chordata</taxon>
        <taxon>Craniata</taxon>
        <taxon>Vertebrata</taxon>
        <taxon>Euteleostomi</taxon>
        <taxon>Mammalia</taxon>
        <taxon>Monotremata</taxon>
        <taxon>Ornithorhynchidae</taxon>
        <taxon>Ornithorhynchus</taxon>
    </lineage>
</organism>
<dbReference type="FunCoup" id="A0A6I8MXV2">
    <property type="interactions" value="915"/>
</dbReference>
<dbReference type="Pfam" id="PF03832">
    <property type="entry name" value="WSK"/>
    <property type="match status" value="3"/>
</dbReference>
<gene>
    <name evidence="8" type="primary">AKAP12</name>
</gene>
<feature type="compositionally biased region" description="Basic and acidic residues" evidence="6">
    <location>
        <begin position="368"/>
        <end position="387"/>
    </location>
</feature>
<dbReference type="RefSeq" id="XP_028903991.1">
    <property type="nucleotide sequence ID" value="XM_029048158.1"/>
</dbReference>
<feature type="region of interest" description="Disordered" evidence="6">
    <location>
        <begin position="853"/>
        <end position="886"/>
    </location>
</feature>
<dbReference type="GO" id="GO:0005737">
    <property type="term" value="C:cytoplasm"/>
    <property type="evidence" value="ECO:0000318"/>
    <property type="project" value="GO_Central"/>
</dbReference>
<feature type="compositionally biased region" description="Polar residues" evidence="6">
    <location>
        <begin position="721"/>
        <end position="741"/>
    </location>
</feature>
<evidence type="ECO:0000256" key="2">
    <source>
        <dbReference type="ARBA" id="ARBA00022553"/>
    </source>
</evidence>
<evidence type="ECO:0000256" key="3">
    <source>
        <dbReference type="ARBA" id="ARBA00022860"/>
    </source>
</evidence>
<evidence type="ECO:0000256" key="5">
    <source>
        <dbReference type="ARBA" id="ARBA00023288"/>
    </source>
</evidence>
<feature type="compositionally biased region" description="Basic and acidic residues" evidence="6">
    <location>
        <begin position="98"/>
        <end position="108"/>
    </location>
</feature>
<feature type="compositionally biased region" description="Basic and acidic residues" evidence="6">
    <location>
        <begin position="1261"/>
        <end position="1280"/>
    </location>
</feature>
<reference evidence="8" key="2">
    <citation type="submission" date="2025-08" db="UniProtKB">
        <authorList>
            <consortium name="Ensembl"/>
        </authorList>
    </citation>
    <scope>IDENTIFICATION</scope>
    <source>
        <strain evidence="8">Glennie</strain>
    </source>
</reference>
<feature type="compositionally biased region" description="Basic and acidic residues" evidence="6">
    <location>
        <begin position="525"/>
        <end position="538"/>
    </location>
</feature>
<dbReference type="InterPro" id="IPR028540">
    <property type="entry name" value="AKAP12"/>
</dbReference>
<feature type="compositionally biased region" description="Low complexity" evidence="6">
    <location>
        <begin position="632"/>
        <end position="644"/>
    </location>
</feature>
<evidence type="ECO:0000256" key="1">
    <source>
        <dbReference type="ARBA" id="ARBA00004635"/>
    </source>
</evidence>
<feature type="compositionally biased region" description="Polar residues" evidence="6">
    <location>
        <begin position="17"/>
        <end position="30"/>
    </location>
</feature>
<protein>
    <submittedName>
        <fullName evidence="8">A-kinase anchoring protein 12</fullName>
    </submittedName>
</protein>
<dbReference type="PANTHER" id="PTHR23209:SF4">
    <property type="entry name" value="A-KINASE ANCHOR PROTEIN 12"/>
    <property type="match status" value="1"/>
</dbReference>
<feature type="compositionally biased region" description="Basic residues" evidence="6">
    <location>
        <begin position="515"/>
        <end position="524"/>
    </location>
</feature>
<sequence length="1806" mass="195277">MGAGSSAEPSAAEDQDPGQTTLAHTHTSTPEAEPTPDPGVPSGPAADAQVLQKNGQIANLNGLQEEQVELCPQVVEPTGQPENATITTDVGQNEPENVVDKEDSDKLVPSRSAAAGDDAEDKGEEENASEIIEQLPSPEDNSEEAEQASEPQSNDVGFKKVFKFVGFKFTVKKDKTEKSDPVQLLTVKRDDVGVGAGDHDETKLEEVKEEAKEDELTQTTEIPEEPDKTEQGKGENPPDADYAAEPLEESKDSTEEKKDKEASKTPESPTNPLASETASPFKKFFTQGWAGWRKKTSFRKPKEDELEASEKKKEQEPEKTDVVETEVEEHGPKGDAPEKLSPSKELPDQETPEGKGAIEDVKGIAPKEPGKELETAPDKKTEISLEEKTAPLATEIFDEKLETVAEVHVHTVEEKQDQKVEVVQLCGSLPLDQSPEAAAEQQKIDSVEESSKTKEVCTSEGDHDTQTEISPEESASCKPPEGITNEAEILSSQERIKLQGSPLKKLFIGTGLKKLSGKKHKGKRGGGDEETKLEESGEHMQASADSPESPEEQKGESSASSPEESNELTLVEKGLTDAPQDGEVEEGAVSDGERKREGVTPWASFKKMVTPKKRVRRPSESDKEDEVDKAKSATMSSTESAASEAQEETKGNGEEPKTEEPKRKVDTSVSWEALICVGSSKKRARKSSSSDEEGGQKSGGDGQKAVEEAGKNKEMGAEVTLATSQENDHGQGSSSPEQAGSPSEGEGVSTWESFKRLVTPRKKSKSKMEEKTEESATVSGTEHSDVEAGKDESWVSIKKFIPGRRKKKSDGKQEHAPVEETEEMAEGNEEDSDIPAVVPLAEYDAAEREKIEAHEQATNDVVVQRSSVEGGAETVAPGQDDADGREPIEGLVHAVTVTVVEGERAVTSIEERSPSWISATVTVPVEPVAEDERKQRAAEILEEEVVVEETSVVIRTLPQTKDASDDTIVSDLEFTSEAVTAPDEATEASCVEETMEVSCAEETTEMVSAVSRLTESPDTTEEATPVQEVEGHTPDLEDLNKRTQEVLRAVAEKVKETETAQVPDGTEAEGVVQADGSEDPEGKGPLQDKLLIERSFAEAGESEKKATETSQEISSGAKELLLKAETEYVSDDRQGQEQSISERVEKVPEIKESVEESTSNEDKLYSDVKTASQPGILPVVKSRAISTERSTESSPDEATEESTPVADFEDLTILHQEKADVPQELDAVVDAVTHMGSELTEAPVQSEVLPEDSGSQPPQEKLSEEPRSKEVPGSIKKDTLAETIQISSGNETVQQVDGHVEDEDLKATPVEEDFQAFSDPAIIKSDDDRQGIREVEPKEATRPEEPKVEQYVGDSENIELESDVKSYSTQVQEEIVVQDEAVTSEILKVESSEAQKASLPLTAAAVEEKVVAETVKAVGTEAESLEPVDVNFAPEEMPSETEQGLMTRQSEQTAGVDQKPSTESASPTAEPISGTVTVPASAAVAEKLKTSDLEQGCSQKLHKLKLDEADDQTVLQETSQMPALVESGKDENQTLTIESQSSKIVQNVIQTAVEQLVDSEEPDAGTSESSPEKPVQLTQSKSQEAVSTTETDERVQAAPQLPTKCEVKSVTVEEDSVEDKKAVEPTVDLPVTSDLSKEDTVQASDNATASSAQKSRLPIEEQQCEATVVLPEEDKAVIGREPHLKDDHDLSGERTDKPKLGSEEEDKGEVSLGHSEDQTAGPEEANVSKEVAEKSPDANGPKLKEEEAFQVVESQETLVVEQTYVERKEEVCSESLEDIKTQKQEEVSKDDDGSCVCPPKSASEES</sequence>
<dbReference type="Proteomes" id="UP000002279">
    <property type="component" value="Chromosome 2"/>
</dbReference>
<evidence type="ECO:0000256" key="4">
    <source>
        <dbReference type="ARBA" id="ARBA00023136"/>
    </source>
</evidence>
<dbReference type="GO" id="GO:0010738">
    <property type="term" value="P:regulation of protein kinase A signaling"/>
    <property type="evidence" value="ECO:0000318"/>
    <property type="project" value="GO_Central"/>
</dbReference>
<feature type="compositionally biased region" description="Basic and acidic residues" evidence="6">
    <location>
        <begin position="442"/>
        <end position="466"/>
    </location>
</feature>
<feature type="region of interest" description="Disordered" evidence="6">
    <location>
        <begin position="1054"/>
        <end position="1087"/>
    </location>
</feature>